<dbReference type="AlphaFoldDB" id="A0A9D9IY22"/>
<evidence type="ECO:0000313" key="4">
    <source>
        <dbReference type="EMBL" id="MBO8480818.1"/>
    </source>
</evidence>
<keyword evidence="1" id="KW-0472">Membrane</keyword>
<keyword evidence="2" id="KW-0732">Signal</keyword>
<sequence>MKHPKPLLIFAALLCAFLSSEECRAQFKEEAFSQQYNSDTTSTAGKDSVDVMFSFKEYFGALGHKNTMQIGTMFAGSAVFIGGNQIYNRQYWKLPLVYGTIGGGVGAGIYFNSQGNKDVAKWCFIGAGVAYWATMMDGVINYRPSDYPHAGKATLYSLLVPGLGQIYNREYWKVPIYLGLMGFGVHYYLDCARNFQRFRNIYLEATNPDIQYDGPITADQALYYRNIYRRYRDYALLAVAAVYLLQIIDANVFSYMHGFEVSDDLAMNVSPTVIMPDNQLAFNSPGTTPAIGLRLGFNF</sequence>
<keyword evidence="1" id="KW-1133">Transmembrane helix</keyword>
<evidence type="ECO:0000313" key="5">
    <source>
        <dbReference type="Proteomes" id="UP000823769"/>
    </source>
</evidence>
<feature type="domain" description="DUF5683" evidence="3">
    <location>
        <begin position="148"/>
        <end position="299"/>
    </location>
</feature>
<comment type="caution">
    <text evidence="4">The sequence shown here is derived from an EMBL/GenBank/DDBJ whole genome shotgun (WGS) entry which is preliminary data.</text>
</comment>
<name>A0A9D9IY22_9BACT</name>
<evidence type="ECO:0000259" key="3">
    <source>
        <dbReference type="Pfam" id="PF18935"/>
    </source>
</evidence>
<dbReference type="Pfam" id="PF18935">
    <property type="entry name" value="DUF5683"/>
    <property type="match status" value="2"/>
</dbReference>
<gene>
    <name evidence="4" type="ORF">IAB76_06920</name>
</gene>
<feature type="transmembrane region" description="Helical" evidence="1">
    <location>
        <begin position="234"/>
        <end position="256"/>
    </location>
</feature>
<keyword evidence="1" id="KW-0812">Transmembrane</keyword>
<feature type="domain" description="DUF5683" evidence="3">
    <location>
        <begin position="76"/>
        <end position="114"/>
    </location>
</feature>
<reference evidence="4" key="2">
    <citation type="journal article" date="2021" name="PeerJ">
        <title>Extensive microbial diversity within the chicken gut microbiome revealed by metagenomics and culture.</title>
        <authorList>
            <person name="Gilroy R."/>
            <person name="Ravi A."/>
            <person name="Getino M."/>
            <person name="Pursley I."/>
            <person name="Horton D.L."/>
            <person name="Alikhan N.F."/>
            <person name="Baker D."/>
            <person name="Gharbi K."/>
            <person name="Hall N."/>
            <person name="Watson M."/>
            <person name="Adriaenssens E.M."/>
            <person name="Foster-Nyarko E."/>
            <person name="Jarju S."/>
            <person name="Secka A."/>
            <person name="Antonio M."/>
            <person name="Oren A."/>
            <person name="Chaudhuri R.R."/>
            <person name="La Ragione R."/>
            <person name="Hildebrand F."/>
            <person name="Pallen M.J."/>
        </authorList>
    </citation>
    <scope>NUCLEOTIDE SEQUENCE</scope>
    <source>
        <strain evidence="4">B3-1481</strain>
    </source>
</reference>
<evidence type="ECO:0000256" key="2">
    <source>
        <dbReference type="SAM" id="SignalP"/>
    </source>
</evidence>
<feature type="transmembrane region" description="Helical" evidence="1">
    <location>
        <begin position="171"/>
        <end position="189"/>
    </location>
</feature>
<dbReference type="InterPro" id="IPR043738">
    <property type="entry name" value="DUF5683"/>
</dbReference>
<feature type="chain" id="PRO_5039088603" description="DUF5683 domain-containing protein" evidence="2">
    <location>
        <begin position="26"/>
        <end position="299"/>
    </location>
</feature>
<protein>
    <recommendedName>
        <fullName evidence="3">DUF5683 domain-containing protein</fullName>
    </recommendedName>
</protein>
<dbReference type="Proteomes" id="UP000823769">
    <property type="component" value="Unassembled WGS sequence"/>
</dbReference>
<dbReference type="EMBL" id="JADILW010000104">
    <property type="protein sequence ID" value="MBO8480818.1"/>
    <property type="molecule type" value="Genomic_DNA"/>
</dbReference>
<organism evidence="4 5">
    <name type="scientific">Candidatus Cryptobacteroides avistercoris</name>
    <dbReference type="NCBI Taxonomy" id="2840758"/>
    <lineage>
        <taxon>Bacteria</taxon>
        <taxon>Pseudomonadati</taxon>
        <taxon>Bacteroidota</taxon>
        <taxon>Bacteroidia</taxon>
        <taxon>Bacteroidales</taxon>
        <taxon>Candidatus Cryptobacteroides</taxon>
    </lineage>
</organism>
<accession>A0A9D9IY22</accession>
<proteinExistence type="predicted"/>
<evidence type="ECO:0000256" key="1">
    <source>
        <dbReference type="SAM" id="Phobius"/>
    </source>
</evidence>
<reference evidence="4" key="1">
    <citation type="submission" date="2020-10" db="EMBL/GenBank/DDBJ databases">
        <authorList>
            <person name="Gilroy R."/>
        </authorList>
    </citation>
    <scope>NUCLEOTIDE SEQUENCE</scope>
    <source>
        <strain evidence="4">B3-1481</strain>
    </source>
</reference>
<feature type="signal peptide" evidence="2">
    <location>
        <begin position="1"/>
        <end position="25"/>
    </location>
</feature>